<proteinExistence type="predicted"/>
<evidence type="ECO:0000313" key="1">
    <source>
        <dbReference type="EMBL" id="WMV53130.1"/>
    </source>
</evidence>
<name>A0AAF0UW25_SOLVR</name>
<reference evidence="1" key="1">
    <citation type="submission" date="2023-08" db="EMBL/GenBank/DDBJ databases">
        <title>A de novo genome assembly of Solanum verrucosum Schlechtendal, a Mexican diploid species geographically isolated from the other diploid A-genome species in potato relatives.</title>
        <authorList>
            <person name="Hosaka K."/>
        </authorList>
    </citation>
    <scope>NUCLEOTIDE SEQUENCE</scope>
    <source>
        <tissue evidence="1">Young leaves</tissue>
    </source>
</reference>
<gene>
    <name evidence="1" type="ORF">MTR67_046515</name>
</gene>
<protein>
    <submittedName>
        <fullName evidence="1">Uncharacterized protein</fullName>
    </submittedName>
</protein>
<dbReference type="EMBL" id="CP133622">
    <property type="protein sequence ID" value="WMV53130.1"/>
    <property type="molecule type" value="Genomic_DNA"/>
</dbReference>
<evidence type="ECO:0000313" key="2">
    <source>
        <dbReference type="Proteomes" id="UP001234989"/>
    </source>
</evidence>
<dbReference type="Proteomes" id="UP001234989">
    <property type="component" value="Chromosome 11"/>
</dbReference>
<accession>A0AAF0UW25</accession>
<keyword evidence="2" id="KW-1185">Reference proteome</keyword>
<organism evidence="1 2">
    <name type="scientific">Solanum verrucosum</name>
    <dbReference type="NCBI Taxonomy" id="315347"/>
    <lineage>
        <taxon>Eukaryota</taxon>
        <taxon>Viridiplantae</taxon>
        <taxon>Streptophyta</taxon>
        <taxon>Embryophyta</taxon>
        <taxon>Tracheophyta</taxon>
        <taxon>Spermatophyta</taxon>
        <taxon>Magnoliopsida</taxon>
        <taxon>eudicotyledons</taxon>
        <taxon>Gunneridae</taxon>
        <taxon>Pentapetalae</taxon>
        <taxon>asterids</taxon>
        <taxon>lamiids</taxon>
        <taxon>Solanales</taxon>
        <taxon>Solanaceae</taxon>
        <taxon>Solanoideae</taxon>
        <taxon>Solaneae</taxon>
        <taxon>Solanum</taxon>
    </lineage>
</organism>
<sequence>MQLFVFCDI</sequence>